<dbReference type="InterPro" id="IPR024445">
    <property type="entry name" value="Tnp_ISXO2-like"/>
</dbReference>
<evidence type="ECO:0000313" key="1">
    <source>
        <dbReference type="EMBL" id="NEK75127.1"/>
    </source>
</evidence>
<feature type="non-terminal residue" evidence="1">
    <location>
        <position position="136"/>
    </location>
</feature>
<sequence length="136" mass="14436">RRLSGFVQIDDAYLGGERNGGKAGRGSENKQPFLIAVQTDASFTAPSFVVIEPVCSFDNAALTDWIARRLGPECEAYTDGLACFRRLEDAGHAHTTLDTGGGRAATEAAGARWVNVVLGNLKRAISGVYHAIAQGK</sequence>
<accession>A0A6B3KN91</accession>
<reference evidence="1" key="1">
    <citation type="submission" date="2019-11" db="EMBL/GenBank/DDBJ databases">
        <title>Genome-resolved metagenomics to study the prevalence of co-infection and intraspecific heterogeneity among plant pathogen metapopulations.</title>
        <authorList>
            <person name="Newberry E."/>
            <person name="Bhandari R."/>
            <person name="Kemble J."/>
            <person name="Sikora E."/>
            <person name="Potnis N."/>
        </authorList>
    </citation>
    <scope>NUCLEOTIDE SEQUENCE</scope>
    <source>
        <strain evidence="1">Xe_Pep_Tuscaloosa_18b</strain>
    </source>
</reference>
<protein>
    <submittedName>
        <fullName evidence="1">IS1595 family transposase</fullName>
    </submittedName>
</protein>
<dbReference type="NCBIfam" id="NF033547">
    <property type="entry name" value="transpos_IS1595"/>
    <property type="match status" value="1"/>
</dbReference>
<dbReference type="SMART" id="SM01126">
    <property type="entry name" value="DDE_Tnp_IS1595"/>
    <property type="match status" value="1"/>
</dbReference>
<dbReference type="EMBL" id="JAAGYV010000283">
    <property type="protein sequence ID" value="NEK75127.1"/>
    <property type="molecule type" value="Genomic_DNA"/>
</dbReference>
<gene>
    <name evidence="1" type="ORF">G3W62_20625</name>
</gene>
<name>A0A6B3KN91_XANEU</name>
<organism evidence="1">
    <name type="scientific">Xanthomonas euvesicatoria</name>
    <dbReference type="NCBI Taxonomy" id="456327"/>
    <lineage>
        <taxon>Bacteria</taxon>
        <taxon>Pseudomonadati</taxon>
        <taxon>Pseudomonadota</taxon>
        <taxon>Gammaproteobacteria</taxon>
        <taxon>Lysobacterales</taxon>
        <taxon>Lysobacteraceae</taxon>
        <taxon>Xanthomonas</taxon>
    </lineage>
</organism>
<dbReference type="AlphaFoldDB" id="A0A6B3KN91"/>
<comment type="caution">
    <text evidence="1">The sequence shown here is derived from an EMBL/GenBank/DDBJ whole genome shotgun (WGS) entry which is preliminary data.</text>
</comment>
<dbReference type="Pfam" id="PF12762">
    <property type="entry name" value="DDE_Tnp_IS1595"/>
    <property type="match status" value="1"/>
</dbReference>
<proteinExistence type="predicted"/>
<feature type="non-terminal residue" evidence="1">
    <location>
        <position position="1"/>
    </location>
</feature>